<dbReference type="AlphaFoldDB" id="A0A2U1FRI2"/>
<comment type="caution">
    <text evidence="2">The sequence shown here is derived from an EMBL/GenBank/DDBJ whole genome shotgun (WGS) entry which is preliminary data.</text>
</comment>
<proteinExistence type="predicted"/>
<gene>
    <name evidence="2" type="ORF">C8D89_101653</name>
</gene>
<feature type="transmembrane region" description="Helical" evidence="1">
    <location>
        <begin position="29"/>
        <end position="45"/>
    </location>
</feature>
<sequence length="162" mass="16759">MVIHRHGSPRFRTGDAVSVPLPADRTGRLLLLAVALGLVLMHHVVGAHQHTAAEVAVTAAPSAHPGGEHPAAHEAQPGMTVASSAALLHHHPDGGGHDHADSLLHLCLVALVGAAVVLLTLVLAAAWWRSPARPSAQGARWAAAPRAPPTSSRLAELQVLRL</sequence>
<dbReference type="Proteomes" id="UP000245639">
    <property type="component" value="Unassembled WGS sequence"/>
</dbReference>
<dbReference type="InterPro" id="IPR046151">
    <property type="entry name" value="DUF6153"/>
</dbReference>
<reference evidence="2 3" key="1">
    <citation type="submission" date="2018-04" db="EMBL/GenBank/DDBJ databases">
        <title>Genomic Encyclopedia of Type Strains, Phase IV (KMG-IV): sequencing the most valuable type-strain genomes for metagenomic binning, comparative biology and taxonomic classification.</title>
        <authorList>
            <person name="Goeker M."/>
        </authorList>
    </citation>
    <scope>NUCLEOTIDE SEQUENCE [LARGE SCALE GENOMIC DNA]</scope>
    <source>
        <strain evidence="2 3">DSM 45771</strain>
    </source>
</reference>
<keyword evidence="1" id="KW-0472">Membrane</keyword>
<evidence type="ECO:0000313" key="2">
    <source>
        <dbReference type="EMBL" id="PVZ14785.1"/>
    </source>
</evidence>
<dbReference type="Pfam" id="PF19650">
    <property type="entry name" value="DUF6153"/>
    <property type="match status" value="1"/>
</dbReference>
<keyword evidence="3" id="KW-1185">Reference proteome</keyword>
<name>A0A2U1FRI2_9PSEU</name>
<protein>
    <submittedName>
        <fullName evidence="2">Uncharacterized protein</fullName>
    </submittedName>
</protein>
<accession>A0A2U1FRI2</accession>
<organism evidence="2 3">
    <name type="scientific">Actinomycetospora cinnamomea</name>
    <dbReference type="NCBI Taxonomy" id="663609"/>
    <lineage>
        <taxon>Bacteria</taxon>
        <taxon>Bacillati</taxon>
        <taxon>Actinomycetota</taxon>
        <taxon>Actinomycetes</taxon>
        <taxon>Pseudonocardiales</taxon>
        <taxon>Pseudonocardiaceae</taxon>
        <taxon>Actinomycetospora</taxon>
    </lineage>
</organism>
<feature type="transmembrane region" description="Helical" evidence="1">
    <location>
        <begin position="103"/>
        <end position="128"/>
    </location>
</feature>
<keyword evidence="1" id="KW-1133">Transmembrane helix</keyword>
<keyword evidence="1" id="KW-0812">Transmembrane</keyword>
<dbReference type="EMBL" id="QEKW01000001">
    <property type="protein sequence ID" value="PVZ14785.1"/>
    <property type="molecule type" value="Genomic_DNA"/>
</dbReference>
<evidence type="ECO:0000313" key="3">
    <source>
        <dbReference type="Proteomes" id="UP000245639"/>
    </source>
</evidence>
<evidence type="ECO:0000256" key="1">
    <source>
        <dbReference type="SAM" id="Phobius"/>
    </source>
</evidence>